<dbReference type="RefSeq" id="WP_067307524.1">
    <property type="nucleotide sequence ID" value="NZ_LZJY01000274.1"/>
</dbReference>
<protein>
    <recommendedName>
        <fullName evidence="3">Alanine and proline-rich secreted protein Apa</fullName>
    </recommendedName>
</protein>
<reference evidence="1 2" key="1">
    <citation type="submission" date="2016-06" db="EMBL/GenBank/DDBJ databases">
        <authorList>
            <person name="Kjaerup R.B."/>
            <person name="Dalgaard T.S."/>
            <person name="Juul-Madsen H.R."/>
        </authorList>
    </citation>
    <scope>NUCLEOTIDE SEQUENCE [LARGE SCALE GENOMIC DNA]</scope>
    <source>
        <strain evidence="1 2">E2838</strain>
    </source>
</reference>
<accession>A0A1A2V9X2</accession>
<proteinExistence type="predicted"/>
<evidence type="ECO:0000313" key="2">
    <source>
        <dbReference type="Proteomes" id="UP000092207"/>
    </source>
</evidence>
<evidence type="ECO:0000313" key="1">
    <source>
        <dbReference type="EMBL" id="OBH97629.1"/>
    </source>
</evidence>
<evidence type="ECO:0008006" key="3">
    <source>
        <dbReference type="Google" id="ProtNLM"/>
    </source>
</evidence>
<gene>
    <name evidence="1" type="ORF">A5679_20560</name>
</gene>
<dbReference type="Proteomes" id="UP000092207">
    <property type="component" value="Unassembled WGS sequence"/>
</dbReference>
<comment type="caution">
    <text evidence="1">The sequence shown here is derived from an EMBL/GenBank/DDBJ whole genome shotgun (WGS) entry which is preliminary data.</text>
</comment>
<sequence>MSTSEPIRPRRVAAALAVATAVTAVIALFPTAHPSPVRLAAADPVDVAEGVSIVPAPGWTVGHRGPDWVALSNADDSAQLRVAVKPAGAADVGAVLQADMDEYVSSSGLGDMKNLTAPDTRPLQSANFQQQASIDYTADVPAPDGPIPVLGTFTELLNTSNQRSAFIDFRQNNNATPQAVDDGGMMIRSME</sequence>
<organism evidence="1 2">
    <name type="scientific">Mycobacterium scrofulaceum</name>
    <dbReference type="NCBI Taxonomy" id="1783"/>
    <lineage>
        <taxon>Bacteria</taxon>
        <taxon>Bacillati</taxon>
        <taxon>Actinomycetota</taxon>
        <taxon>Actinomycetes</taxon>
        <taxon>Mycobacteriales</taxon>
        <taxon>Mycobacteriaceae</taxon>
        <taxon>Mycobacterium</taxon>
    </lineage>
</organism>
<dbReference type="AlphaFoldDB" id="A0A1A2V9X2"/>
<dbReference type="EMBL" id="LZJY01000274">
    <property type="protein sequence ID" value="OBH97629.1"/>
    <property type="molecule type" value="Genomic_DNA"/>
</dbReference>
<name>A0A1A2V9X2_MYCSC</name>